<evidence type="ECO:0000313" key="2">
    <source>
        <dbReference type="Proteomes" id="UP000607653"/>
    </source>
</evidence>
<sequence length="70" mass="7931">MAGFLSFREWLKSWFKLCSSQGERKGELKAYSALMLRNNWLHQNDIVFNDSSPNPSLVIDRVARQGAGAS</sequence>
<name>A0A822YDH8_NELNU</name>
<dbReference type="AlphaFoldDB" id="A0A822YDH8"/>
<protein>
    <submittedName>
        <fullName evidence="1">Uncharacterized protein</fullName>
    </submittedName>
</protein>
<organism evidence="1 2">
    <name type="scientific">Nelumbo nucifera</name>
    <name type="common">Sacred lotus</name>
    <dbReference type="NCBI Taxonomy" id="4432"/>
    <lineage>
        <taxon>Eukaryota</taxon>
        <taxon>Viridiplantae</taxon>
        <taxon>Streptophyta</taxon>
        <taxon>Embryophyta</taxon>
        <taxon>Tracheophyta</taxon>
        <taxon>Spermatophyta</taxon>
        <taxon>Magnoliopsida</taxon>
        <taxon>Proteales</taxon>
        <taxon>Nelumbonaceae</taxon>
        <taxon>Nelumbo</taxon>
    </lineage>
</organism>
<gene>
    <name evidence="1" type="ORF">HUJ06_009481</name>
</gene>
<evidence type="ECO:0000313" key="1">
    <source>
        <dbReference type="EMBL" id="DAD30630.1"/>
    </source>
</evidence>
<reference evidence="1 2" key="1">
    <citation type="journal article" date="2020" name="Mol. Biol. Evol.">
        <title>Distinct Expression and Methylation Patterns for Genes with Different Fates following a Single Whole-Genome Duplication in Flowering Plants.</title>
        <authorList>
            <person name="Shi T."/>
            <person name="Rahmani R.S."/>
            <person name="Gugger P.F."/>
            <person name="Wang M."/>
            <person name="Li H."/>
            <person name="Zhang Y."/>
            <person name="Li Z."/>
            <person name="Wang Q."/>
            <person name="Van de Peer Y."/>
            <person name="Marchal K."/>
            <person name="Chen J."/>
        </authorList>
    </citation>
    <scope>NUCLEOTIDE SEQUENCE [LARGE SCALE GENOMIC DNA]</scope>
    <source>
        <tissue evidence="1">Leaf</tissue>
    </source>
</reference>
<comment type="caution">
    <text evidence="1">The sequence shown here is derived from an EMBL/GenBank/DDBJ whole genome shotgun (WGS) entry which is preliminary data.</text>
</comment>
<accession>A0A822YDH8</accession>
<proteinExistence type="predicted"/>
<keyword evidence="2" id="KW-1185">Reference proteome</keyword>
<dbReference type="Proteomes" id="UP000607653">
    <property type="component" value="Unassembled WGS sequence"/>
</dbReference>
<dbReference type="EMBL" id="DUZY01000003">
    <property type="protein sequence ID" value="DAD30630.1"/>
    <property type="molecule type" value="Genomic_DNA"/>
</dbReference>